<protein>
    <submittedName>
        <fullName evidence="2">Uncharacterized protein</fullName>
    </submittedName>
</protein>
<evidence type="ECO:0000256" key="1">
    <source>
        <dbReference type="SAM" id="MobiDB-lite"/>
    </source>
</evidence>
<feature type="compositionally biased region" description="Polar residues" evidence="1">
    <location>
        <begin position="333"/>
        <end position="357"/>
    </location>
</feature>
<organism evidence="2">
    <name type="scientific">Dunaliella tertiolecta</name>
    <name type="common">Green alga</name>
    <dbReference type="NCBI Taxonomy" id="3047"/>
    <lineage>
        <taxon>Eukaryota</taxon>
        <taxon>Viridiplantae</taxon>
        <taxon>Chlorophyta</taxon>
        <taxon>core chlorophytes</taxon>
        <taxon>Chlorophyceae</taxon>
        <taxon>CS clade</taxon>
        <taxon>Chlamydomonadales</taxon>
        <taxon>Dunaliellaceae</taxon>
        <taxon>Dunaliella</taxon>
    </lineage>
</organism>
<evidence type="ECO:0000313" key="2">
    <source>
        <dbReference type="EMBL" id="CAE0489001.1"/>
    </source>
</evidence>
<reference evidence="2" key="1">
    <citation type="submission" date="2021-01" db="EMBL/GenBank/DDBJ databases">
        <authorList>
            <person name="Corre E."/>
            <person name="Pelletier E."/>
            <person name="Niang G."/>
            <person name="Scheremetjew M."/>
            <person name="Finn R."/>
            <person name="Kale V."/>
            <person name="Holt S."/>
            <person name="Cochrane G."/>
            <person name="Meng A."/>
            <person name="Brown T."/>
            <person name="Cohen L."/>
        </authorList>
    </citation>
    <scope>NUCLEOTIDE SEQUENCE</scope>
    <source>
        <strain evidence="2">CCMP1320</strain>
    </source>
</reference>
<gene>
    <name evidence="2" type="ORF">DTER00134_LOCUS4071</name>
</gene>
<feature type="compositionally biased region" description="Polar residues" evidence="1">
    <location>
        <begin position="365"/>
        <end position="376"/>
    </location>
</feature>
<dbReference type="AlphaFoldDB" id="A0A7S3QPU3"/>
<proteinExistence type="predicted"/>
<accession>A0A7S3QPU3</accession>
<name>A0A7S3QPU3_DUNTE</name>
<sequence length="441" mass="48005">MPVYLQIDSTDGVRVVKASCDKDLSFFQARVENHLSALGIDLRQAGVSFQYRAQDGDTIELELEDAHAAARIGGEELIACVVENGVSVLKIAMTVPRARTLTPRTLTPRRLTQEEGAQSGSIQTGGETAMLQSKSTDIFHQAILMDFWPLKKLPTTFSYNGKQFTYDPEQCGGPVSVFCNKEEAEQVSKNVAMGFPCVKTCMVLLQQAWYKNNFPNESPASQETFKGDMTKLYQQAAGSARNMTASIERKLAYDLGYKPPAGSKQTCPNGTAWMERQVQLRHRFTARMPYSAQSRPPFEKCKDIMSPLSLEAYTDVKNTLTIMKQKVPKLTSAPWNGQGRSRSATPTSLVPQASSAGSMEHGSRSEQQVPPSNQADNLAAPVPPSNQADNLAAPQVPPSNQADNLAAPQVPPSNQVDNLAAPDDEDVTQPSSGEPQPNGLL</sequence>
<dbReference type="EMBL" id="HBIP01007622">
    <property type="protein sequence ID" value="CAE0489001.1"/>
    <property type="molecule type" value="Transcribed_RNA"/>
</dbReference>
<feature type="region of interest" description="Disordered" evidence="1">
    <location>
        <begin position="331"/>
        <end position="441"/>
    </location>
</feature>